<evidence type="ECO:0000259" key="11">
    <source>
        <dbReference type="Pfam" id="PF02940"/>
    </source>
</evidence>
<protein>
    <recommendedName>
        <fullName evidence="8">mRNA-capping enzyme subunit beta</fullName>
        <ecNumber evidence="8">3.6.1.74</ecNumber>
    </recommendedName>
    <alternativeName>
        <fullName evidence="8">mRNA 5'-phosphatase</fullName>
    </alternativeName>
    <alternativeName>
        <fullName evidence="8">mRNA 5'-triphosphate monophosphatase</fullName>
    </alternativeName>
</protein>
<evidence type="ECO:0000256" key="5">
    <source>
        <dbReference type="ARBA" id="ARBA00022801"/>
    </source>
</evidence>
<evidence type="ECO:0000256" key="8">
    <source>
        <dbReference type="RuleBase" id="RU367053"/>
    </source>
</evidence>
<dbReference type="InterPro" id="IPR037009">
    <property type="entry name" value="mRNA_triPase_Cet1_sf"/>
</dbReference>
<comment type="similarity">
    <text evidence="3 8">Belongs to the fungal TPase family.</text>
</comment>
<accession>A0A194UW16</accession>
<keyword evidence="10" id="KW-0732">Signal</keyword>
<dbReference type="InterPro" id="IPR040343">
    <property type="entry name" value="Cet1/Ctl1"/>
</dbReference>
<comment type="cofactor">
    <cofactor evidence="1 8">
        <name>Mg(2+)</name>
        <dbReference type="ChEBI" id="CHEBI:18420"/>
    </cofactor>
</comment>
<comment type="catalytic activity">
    <reaction evidence="7">
        <text>a 5'-end triphospho-ribonucleoside in mRNA + H2O = a 5'-end diphospho-ribonucleoside in mRNA + phosphate + H(+)</text>
        <dbReference type="Rhea" id="RHEA:67004"/>
        <dbReference type="Rhea" id="RHEA-COMP:17164"/>
        <dbReference type="Rhea" id="RHEA-COMP:17165"/>
        <dbReference type="ChEBI" id="CHEBI:15377"/>
        <dbReference type="ChEBI" id="CHEBI:15378"/>
        <dbReference type="ChEBI" id="CHEBI:43474"/>
        <dbReference type="ChEBI" id="CHEBI:167616"/>
        <dbReference type="ChEBI" id="CHEBI:167618"/>
        <dbReference type="EC" id="3.6.1.74"/>
    </reaction>
    <physiologicalReaction direction="left-to-right" evidence="7">
        <dbReference type="Rhea" id="RHEA:67005"/>
    </physiologicalReaction>
</comment>
<organism evidence="12 13">
    <name type="scientific">Cytospora mali</name>
    <name type="common">Apple Valsa canker fungus</name>
    <name type="synonym">Valsa mali</name>
    <dbReference type="NCBI Taxonomy" id="578113"/>
    <lineage>
        <taxon>Eukaryota</taxon>
        <taxon>Fungi</taxon>
        <taxon>Dikarya</taxon>
        <taxon>Ascomycota</taxon>
        <taxon>Pezizomycotina</taxon>
        <taxon>Sordariomycetes</taxon>
        <taxon>Sordariomycetidae</taxon>
        <taxon>Diaporthales</taxon>
        <taxon>Cytosporaceae</taxon>
        <taxon>Cytospora</taxon>
    </lineage>
</organism>
<feature type="compositionally biased region" description="Pro residues" evidence="9">
    <location>
        <begin position="230"/>
        <end position="244"/>
    </location>
</feature>
<proteinExistence type="inferred from homology"/>
<gene>
    <name evidence="12" type="ORF">VP1G_03115</name>
</gene>
<keyword evidence="6 8" id="KW-0539">Nucleus</keyword>
<evidence type="ECO:0000256" key="6">
    <source>
        <dbReference type="ARBA" id="ARBA00023242"/>
    </source>
</evidence>
<dbReference type="EMBL" id="KN714683">
    <property type="protein sequence ID" value="KUI55801.1"/>
    <property type="molecule type" value="Genomic_DNA"/>
</dbReference>
<dbReference type="GO" id="GO:0140818">
    <property type="term" value="F:mRNA 5'-triphosphate monophosphatase activity"/>
    <property type="evidence" value="ECO:0007669"/>
    <property type="project" value="UniProtKB-EC"/>
</dbReference>
<feature type="compositionally biased region" description="Pro residues" evidence="9">
    <location>
        <begin position="254"/>
        <end position="265"/>
    </location>
</feature>
<dbReference type="SUPFAM" id="SSF55154">
    <property type="entry name" value="CYTH-like phosphatases"/>
    <property type="match status" value="1"/>
</dbReference>
<dbReference type="PANTHER" id="PTHR28118:SF1">
    <property type="entry name" value="POLYNUCLEOTIDE 5'-TRIPHOSPHATASE CTL1-RELATED"/>
    <property type="match status" value="1"/>
</dbReference>
<evidence type="ECO:0000313" key="13">
    <source>
        <dbReference type="Proteomes" id="UP000078576"/>
    </source>
</evidence>
<feature type="compositionally biased region" description="Basic and acidic residues" evidence="9">
    <location>
        <begin position="395"/>
        <end position="412"/>
    </location>
</feature>
<feature type="chain" id="PRO_5008265915" description="mRNA-capping enzyme subunit beta" evidence="10">
    <location>
        <begin position="24"/>
        <end position="862"/>
    </location>
</feature>
<dbReference type="InterPro" id="IPR033469">
    <property type="entry name" value="CYTH-like_dom_sf"/>
</dbReference>
<evidence type="ECO:0000256" key="3">
    <source>
        <dbReference type="ARBA" id="ARBA00006345"/>
    </source>
</evidence>
<evidence type="ECO:0000256" key="1">
    <source>
        <dbReference type="ARBA" id="ARBA00001946"/>
    </source>
</evidence>
<feature type="compositionally biased region" description="Low complexity" evidence="9">
    <location>
        <begin position="507"/>
        <end position="538"/>
    </location>
</feature>
<evidence type="ECO:0000256" key="10">
    <source>
        <dbReference type="SAM" id="SignalP"/>
    </source>
</evidence>
<feature type="compositionally biased region" description="Polar residues" evidence="9">
    <location>
        <begin position="422"/>
        <end position="441"/>
    </location>
</feature>
<dbReference type="EC" id="3.6.1.74" evidence="8"/>
<keyword evidence="13" id="KW-1185">Reference proteome</keyword>
<feature type="signal peptide" evidence="10">
    <location>
        <begin position="1"/>
        <end position="23"/>
    </location>
</feature>
<dbReference type="GO" id="GO:0006370">
    <property type="term" value="P:7-methylguanosine mRNA capping"/>
    <property type="evidence" value="ECO:0007669"/>
    <property type="project" value="UniProtKB-UniRule"/>
</dbReference>
<dbReference type="PANTHER" id="PTHR28118">
    <property type="entry name" value="POLYNUCLEOTIDE 5'-TRIPHOSPHATASE-RELATED"/>
    <property type="match status" value="1"/>
</dbReference>
<keyword evidence="8" id="KW-0506">mRNA capping</keyword>
<comment type="function">
    <text evidence="8">First step of mRNA capping. Converts the 5'-triphosphate end of a nascent mRNA chain into a diphosphate end.</text>
</comment>
<feature type="compositionally biased region" description="Polar residues" evidence="9">
    <location>
        <begin position="150"/>
        <end position="164"/>
    </location>
</feature>
<evidence type="ECO:0000256" key="7">
    <source>
        <dbReference type="ARBA" id="ARBA00047740"/>
    </source>
</evidence>
<dbReference type="AlphaFoldDB" id="A0A194UW16"/>
<name>A0A194UW16_CYTMA</name>
<feature type="compositionally biased region" description="Polar residues" evidence="9">
    <location>
        <begin position="357"/>
        <end position="371"/>
    </location>
</feature>
<keyword evidence="5 8" id="KW-0378">Hydrolase</keyword>
<dbReference type="OrthoDB" id="272147at2759"/>
<dbReference type="Proteomes" id="UP000078576">
    <property type="component" value="Unassembled WGS sequence"/>
</dbReference>
<dbReference type="InterPro" id="IPR004206">
    <property type="entry name" value="mRNA_triPase_Cet1"/>
</dbReference>
<dbReference type="STRING" id="694573.A0A194UW16"/>
<evidence type="ECO:0000313" key="12">
    <source>
        <dbReference type="EMBL" id="KUI55801.1"/>
    </source>
</evidence>
<comment type="subunit">
    <text evidence="8">Heterodimer. The mRNA-capping enzyme is composed of two separate chains alpha and beta, respectively a mRNA guanylyltransferase and an mRNA 5'-triphosphate monophosphatase.</text>
</comment>
<evidence type="ECO:0000256" key="4">
    <source>
        <dbReference type="ARBA" id="ARBA00022664"/>
    </source>
</evidence>
<feature type="compositionally biased region" description="Basic and acidic residues" evidence="9">
    <location>
        <begin position="332"/>
        <end position="345"/>
    </location>
</feature>
<dbReference type="GO" id="GO:0004651">
    <property type="term" value="F:polynucleotide 5'-phosphatase activity"/>
    <property type="evidence" value="ECO:0007669"/>
    <property type="project" value="UniProtKB-UniRule"/>
</dbReference>
<evidence type="ECO:0000256" key="9">
    <source>
        <dbReference type="SAM" id="MobiDB-lite"/>
    </source>
</evidence>
<dbReference type="GO" id="GO:0031533">
    <property type="term" value="C:mRNA capping enzyme complex"/>
    <property type="evidence" value="ECO:0007669"/>
    <property type="project" value="UniProtKB-UniRule"/>
</dbReference>
<sequence length="862" mass="94965">MTAEGQQGRFLLLLPLVLVQVQVQQLLLRQLLQSLNLNLQLYNKNNNSSSSIHIRIHIPRLPFPPYLPNRSATTVNPSKRRPFELCPIICASPHSPQHLSAHLYQPGHDNNLQAQQLLRNPRTTFTSPPPYATPSTSYAVSGRPAPPPLQQLSSNSVRSPSAGSVTIPASPYSRHTPSVASAGGSVSTGYPFPSPGHPYADSTSPVQAHRYPPATAYPPRESYPQAAPHMPSPGPPVPPGPPPAGYFQGQQHSIPPPPPQTPPVGTPGGAHPYLAQHQRSQSVHSNSTPTSAQSQHPYPPQQFASPVTTNHPLPIKRAPSMYDSSQHQAADPQRRSLSHSERERSLSVSPKTRVPSLPSSAGHHSQASISGPSGHVAAPPLSATRLERASTPAKRKMDDRDVRPEDLDRQEPRPPPFEANGATIQQHRSARTSVGRSSTSPMLARRKPRHAARPVWAQPFDRQQLSNPNFIVRKPVLNHSHVNGKTEVSRQDRASSRHVSPEAARSTAQAPPQTQAQVHSQAQAQTQPPAQAQNQPTQNQALPAPVTTLKPTLLGPWEATISNQTPFDEMCRTVADFLFVLVVNNTDLGDIHHRGCVYEIEAKLGHITDRNNPSQRIEFPVQSEVVLSNNANINFVSSMTEVQHKGYNEFLNLLVAEASPQNPKNKNSSDPRVPINYVHLRETDRSHRVPNHLRQVLHPALHQLMGNKPANVRVTTDQKSGEVKAKITKAKVSDLHIYFPQCDLDCRISINIEAEWQGSVDDLEQMNPSGDKADRHKDRLSYTQGNYRVDLTQVSQPEPGPSNTTRMNKRHELEIELDADAVIEQGRKAMRGEAHNYDFLIEGFVNNIRLMARKARDLVSPA</sequence>
<evidence type="ECO:0000256" key="2">
    <source>
        <dbReference type="ARBA" id="ARBA00004123"/>
    </source>
</evidence>
<feature type="region of interest" description="Disordered" evidence="9">
    <location>
        <begin position="121"/>
        <end position="460"/>
    </location>
</feature>
<feature type="domain" description="mRNA triphosphatase Cet1-like" evidence="11">
    <location>
        <begin position="568"/>
        <end position="817"/>
    </location>
</feature>
<keyword evidence="4 8" id="KW-0507">mRNA processing</keyword>
<feature type="region of interest" description="Disordered" evidence="9">
    <location>
        <begin position="472"/>
        <end position="538"/>
    </location>
</feature>
<feature type="compositionally biased region" description="Low complexity" evidence="9">
    <location>
        <begin position="178"/>
        <end position="187"/>
    </location>
</feature>
<dbReference type="Pfam" id="PF02940">
    <property type="entry name" value="mRNA_triPase"/>
    <property type="match status" value="1"/>
</dbReference>
<feature type="compositionally biased region" description="Polar residues" evidence="9">
    <location>
        <begin position="277"/>
        <end position="311"/>
    </location>
</feature>
<dbReference type="Gene3D" id="3.20.100.10">
    <property type="entry name" value="mRNA triphosphatase Cet1-like"/>
    <property type="match status" value="1"/>
</dbReference>
<reference evidence="13" key="1">
    <citation type="submission" date="2014-12" db="EMBL/GenBank/DDBJ databases">
        <title>Genome Sequence of Valsa Canker Pathogens Uncovers a Specific Adaption of Colonization on Woody Bark.</title>
        <authorList>
            <person name="Yin Z."/>
            <person name="Liu H."/>
            <person name="Gao X."/>
            <person name="Li Z."/>
            <person name="Song N."/>
            <person name="Ke X."/>
            <person name="Dai Q."/>
            <person name="Wu Y."/>
            <person name="Sun Y."/>
            <person name="Xu J.-R."/>
            <person name="Kang Z.K."/>
            <person name="Wang L."/>
            <person name="Huang L."/>
        </authorList>
    </citation>
    <scope>NUCLEOTIDE SEQUENCE [LARGE SCALE GENOMIC DNA]</scope>
    <source>
        <strain evidence="13">SXYL134</strain>
    </source>
</reference>
<comment type="subcellular location">
    <subcellularLocation>
        <location evidence="2 8">Nucleus</location>
    </subcellularLocation>
</comment>
<dbReference type="CDD" id="cd07470">
    <property type="entry name" value="CYTH-like_mRNA_RTPase"/>
    <property type="match status" value="1"/>
</dbReference>